<protein>
    <submittedName>
        <fullName evidence="3">IS3 family transposase</fullName>
    </submittedName>
</protein>
<feature type="domain" description="Integrase catalytic" evidence="2">
    <location>
        <begin position="145"/>
        <end position="307"/>
    </location>
</feature>
<keyword evidence="4" id="KW-1185">Reference proteome</keyword>
<dbReference type="NCBIfam" id="NF033516">
    <property type="entry name" value="transpos_IS3"/>
    <property type="match status" value="1"/>
</dbReference>
<evidence type="ECO:0000313" key="4">
    <source>
        <dbReference type="Proteomes" id="UP001249020"/>
    </source>
</evidence>
<dbReference type="Pfam" id="PF00665">
    <property type="entry name" value="rve"/>
    <property type="match status" value="1"/>
</dbReference>
<dbReference type="EMBL" id="JAVRIE010000017">
    <property type="protein sequence ID" value="MDT0584369.1"/>
    <property type="molecule type" value="Genomic_DNA"/>
</dbReference>
<gene>
    <name evidence="3" type="ORF">RM544_17635</name>
</gene>
<dbReference type="InterPro" id="IPR050900">
    <property type="entry name" value="Transposase_IS3/IS150/IS904"/>
</dbReference>
<dbReference type="GO" id="GO:0003676">
    <property type="term" value="F:nucleic acid binding"/>
    <property type="evidence" value="ECO:0007669"/>
    <property type="project" value="InterPro"/>
</dbReference>
<dbReference type="Proteomes" id="UP001249020">
    <property type="component" value="Unassembled WGS sequence"/>
</dbReference>
<comment type="caution">
    <text evidence="3">The sequence shown here is derived from an EMBL/GenBank/DDBJ whole genome shotgun (WGS) entry which is preliminary data.</text>
</comment>
<feature type="region of interest" description="Disordered" evidence="1">
    <location>
        <begin position="1"/>
        <end position="25"/>
    </location>
</feature>
<dbReference type="Pfam" id="PF13333">
    <property type="entry name" value="rve_2"/>
    <property type="match status" value="1"/>
</dbReference>
<dbReference type="InterPro" id="IPR036397">
    <property type="entry name" value="RNaseH_sf"/>
</dbReference>
<name>A0AAW8R7B6_9ALTE</name>
<evidence type="ECO:0000313" key="3">
    <source>
        <dbReference type="EMBL" id="MDT0584369.1"/>
    </source>
</evidence>
<dbReference type="AlphaFoldDB" id="A0AAW8R7B6"/>
<dbReference type="InterPro" id="IPR025948">
    <property type="entry name" value="HTH-like_dom"/>
</dbReference>
<dbReference type="SUPFAM" id="SSF53098">
    <property type="entry name" value="Ribonuclease H-like"/>
    <property type="match status" value="1"/>
</dbReference>
<dbReference type="PANTHER" id="PTHR46889:SF4">
    <property type="entry name" value="TRANSPOSASE INSO FOR INSERTION SEQUENCE ELEMENT IS911B-RELATED"/>
    <property type="match status" value="1"/>
</dbReference>
<accession>A0AAW8R7B6</accession>
<organism evidence="3 4">
    <name type="scientific">Brumicola blandensis</name>
    <dbReference type="NCBI Taxonomy" id="3075611"/>
    <lineage>
        <taxon>Bacteria</taxon>
        <taxon>Pseudomonadati</taxon>
        <taxon>Pseudomonadota</taxon>
        <taxon>Gammaproteobacteria</taxon>
        <taxon>Alteromonadales</taxon>
        <taxon>Alteromonadaceae</taxon>
        <taxon>Brumicola</taxon>
    </lineage>
</organism>
<evidence type="ECO:0000256" key="1">
    <source>
        <dbReference type="SAM" id="MobiDB-lite"/>
    </source>
</evidence>
<dbReference type="PROSITE" id="PS50994">
    <property type="entry name" value="INTEGRASE"/>
    <property type="match status" value="1"/>
</dbReference>
<dbReference type="Gene3D" id="3.30.420.10">
    <property type="entry name" value="Ribonuclease H-like superfamily/Ribonuclease H"/>
    <property type="match status" value="1"/>
</dbReference>
<dbReference type="PANTHER" id="PTHR46889">
    <property type="entry name" value="TRANSPOSASE INSF FOR INSERTION SEQUENCE IS3B-RELATED"/>
    <property type="match status" value="1"/>
</dbReference>
<proteinExistence type="predicted"/>
<dbReference type="Pfam" id="PF13276">
    <property type="entry name" value="HTH_21"/>
    <property type="match status" value="1"/>
</dbReference>
<evidence type="ECO:0000259" key="2">
    <source>
        <dbReference type="PROSITE" id="PS50994"/>
    </source>
</evidence>
<reference evidence="3 4" key="1">
    <citation type="submission" date="2023-09" db="EMBL/GenBank/DDBJ databases">
        <authorList>
            <person name="Rey-Velasco X."/>
        </authorList>
    </citation>
    <scope>NUCLEOTIDE SEQUENCE [LARGE SCALE GENOMIC DNA]</scope>
    <source>
        <strain evidence="3 4">W409</strain>
    </source>
</reference>
<sequence>MGLSTRRERSLKKVRSLGSSQKEKSKDKTIVVEELKAKYSLQHLLKVTGLPKSVYYYHRNTLNRPCSNADLRVNIRDIYHKHKGRYGYRRITYALRAMGLVVNHKRVQRLMGELGLKSKVRPKRYKSYKGQVGRIAENVLKREFTAKKPNQKWVTDVTEFKVNDQKVYLSPIIDLFNQEVISYEVRTSVTLPLVTDMLKAATAKLLKHERPLIHSDQGWQYQNKQYQQHLKAHGLLQSMSRKGNCLDNAVAENFFGILKTEMYHNETFKDANELIENIKEYIDYYNNERIKLKLKGLSPIQYRNQALVAA</sequence>
<dbReference type="InterPro" id="IPR012337">
    <property type="entry name" value="RNaseH-like_sf"/>
</dbReference>
<dbReference type="GO" id="GO:0015074">
    <property type="term" value="P:DNA integration"/>
    <property type="evidence" value="ECO:0007669"/>
    <property type="project" value="InterPro"/>
</dbReference>
<dbReference type="InterPro" id="IPR001584">
    <property type="entry name" value="Integrase_cat-core"/>
</dbReference>
<dbReference type="RefSeq" id="WP_311363141.1">
    <property type="nucleotide sequence ID" value="NZ_JAVRIE010000017.1"/>
</dbReference>
<dbReference type="InterPro" id="IPR048020">
    <property type="entry name" value="Transpos_IS3"/>
</dbReference>